<accession>A0ABZ2SQD4</accession>
<dbReference type="InterPro" id="IPR011060">
    <property type="entry name" value="RibuloseP-bd_barrel"/>
</dbReference>
<dbReference type="PANTHER" id="PTHR35039:SF3">
    <property type="entry name" value="3-KETO-L-GULONATE-6-PHOSPHATE DECARBOXYLASE SGBH-RELATED"/>
    <property type="match status" value="1"/>
</dbReference>
<reference evidence="3 4" key="2">
    <citation type="submission" date="2024-03" db="EMBL/GenBank/DDBJ databases">
        <title>The Genome Sequence of Enterococcus sp. DIV2402.</title>
        <authorList>
            <consortium name="The Broad Institute Genomics Platform"/>
            <consortium name="The Broad Institute Microbial Omics Core"/>
            <consortium name="The Broad Institute Genomic Center for Infectious Diseases"/>
            <person name="Earl A."/>
            <person name="Manson A."/>
            <person name="Gilmore M."/>
            <person name="Schwartman J."/>
            <person name="Shea T."/>
            <person name="Abouelleil A."/>
            <person name="Cao P."/>
            <person name="Chapman S."/>
            <person name="Cusick C."/>
            <person name="Young S."/>
            <person name="Neafsey D."/>
            <person name="Nusbaum C."/>
            <person name="Birren B."/>
        </authorList>
    </citation>
    <scope>NUCLEOTIDE SEQUENCE [LARGE SCALE GENOMIC DNA]</scope>
    <source>
        <strain evidence="3 4">DIV2402</strain>
    </source>
</reference>
<sequence>MKLQTAIDRVSLTEACHLAEQLDGKTDIIEMGTSLVKDYGNLAIEKLRGIIHHSELLVDSKTIDEGAYEFNQGFKFGADIITVMGAASYDTLQVCYEVSQQTNKTMMIDLLEVSDEKIKQILDFPQAIYTLHHSIDKKDQQDAVASVADFHQKFPQINRLAIAGGIDLKQATALAQQNLVEVVIVGSKITKASSMNEAVNEFMKEIKSYDSNNYERNK</sequence>
<dbReference type="EMBL" id="CP147251">
    <property type="protein sequence ID" value="WYJ77752.1"/>
    <property type="molecule type" value="Genomic_DNA"/>
</dbReference>
<dbReference type="RefSeq" id="WP_207940142.1">
    <property type="nucleotide sequence ID" value="NZ_CP147251.1"/>
</dbReference>
<protein>
    <submittedName>
        <fullName evidence="3">3-hexulose-6-phosphate synthase</fullName>
    </submittedName>
</protein>
<dbReference type="Proteomes" id="UP000664701">
    <property type="component" value="Chromosome"/>
</dbReference>
<evidence type="ECO:0000313" key="4">
    <source>
        <dbReference type="Proteomes" id="UP000664701"/>
    </source>
</evidence>
<dbReference type="SUPFAM" id="SSF51366">
    <property type="entry name" value="Ribulose-phoshate binding barrel"/>
    <property type="match status" value="1"/>
</dbReference>
<dbReference type="InterPro" id="IPR013785">
    <property type="entry name" value="Aldolase_TIM"/>
</dbReference>
<dbReference type="InterPro" id="IPR001754">
    <property type="entry name" value="OMPdeCOase_dom"/>
</dbReference>
<organism evidence="3 4">
    <name type="scientific">Candidatus Enterococcus lowellii</name>
    <dbReference type="NCBI Taxonomy" id="2230877"/>
    <lineage>
        <taxon>Bacteria</taxon>
        <taxon>Bacillati</taxon>
        <taxon>Bacillota</taxon>
        <taxon>Bacilli</taxon>
        <taxon>Lactobacillales</taxon>
        <taxon>Enterococcaceae</taxon>
        <taxon>Enterococcus</taxon>
    </lineage>
</organism>
<dbReference type="PANTHER" id="PTHR35039">
    <property type="entry name" value="3-KETO-L-GULONATE-6-PHOSPHATE DECARBOXYLASE SGBH-RELATED"/>
    <property type="match status" value="1"/>
</dbReference>
<feature type="domain" description="Orotidine 5'-phosphate decarboxylase" evidence="2">
    <location>
        <begin position="2"/>
        <end position="202"/>
    </location>
</feature>
<name>A0ABZ2SQD4_9ENTE</name>
<dbReference type="Gene3D" id="3.20.20.70">
    <property type="entry name" value="Aldolase class I"/>
    <property type="match status" value="1"/>
</dbReference>
<evidence type="ECO:0000256" key="1">
    <source>
        <dbReference type="ARBA" id="ARBA00023239"/>
    </source>
</evidence>
<dbReference type="Pfam" id="PF00215">
    <property type="entry name" value="OMPdecase"/>
    <property type="match status" value="1"/>
</dbReference>
<keyword evidence="1" id="KW-0456">Lyase</keyword>
<keyword evidence="4" id="KW-1185">Reference proteome</keyword>
<evidence type="ECO:0000313" key="3">
    <source>
        <dbReference type="EMBL" id="WYJ77752.1"/>
    </source>
</evidence>
<proteinExistence type="predicted"/>
<dbReference type="SMART" id="SM00934">
    <property type="entry name" value="OMPdecase"/>
    <property type="match status" value="1"/>
</dbReference>
<evidence type="ECO:0000259" key="2">
    <source>
        <dbReference type="SMART" id="SM00934"/>
    </source>
</evidence>
<gene>
    <name evidence="3" type="ORF">DOK78_002390</name>
</gene>
<reference evidence="3 4" key="1">
    <citation type="submission" date="2021-03" db="EMBL/GenBank/DDBJ databases">
        <authorList>
            <person name="Gilmore M.S."/>
            <person name="Schwartzman J."/>
            <person name="Van Tyne D."/>
            <person name="Martin M."/>
            <person name="Earl A.M."/>
            <person name="Manson A.L."/>
            <person name="Straub T."/>
            <person name="Salamzade R."/>
            <person name="Saavedra J."/>
            <person name="Lebreton F."/>
            <person name="Prichula J."/>
            <person name="Schaufler K."/>
            <person name="Gaca A."/>
            <person name="Sgardioli B."/>
            <person name="Wagenaar J."/>
            <person name="Strong T."/>
        </authorList>
    </citation>
    <scope>NUCLEOTIDE SEQUENCE [LARGE SCALE GENOMIC DNA]</scope>
    <source>
        <strain evidence="3 4">DIV2402</strain>
    </source>
</reference>